<reference evidence="1 2" key="1">
    <citation type="submission" date="2019-11" db="EMBL/GenBank/DDBJ databases">
        <title>Metabolism of dissolved organic matter in forest soils.</title>
        <authorList>
            <person name="Cyle K.T."/>
            <person name="Wilhelm R.C."/>
            <person name="Martinez C.E."/>
        </authorList>
    </citation>
    <scope>NUCLEOTIDE SEQUENCE [LARGE SCALE GENOMIC DNA]</scope>
    <source>
        <strain evidence="1 2">5N</strain>
    </source>
</reference>
<keyword evidence="2" id="KW-1185">Reference proteome</keyword>
<dbReference type="Pfam" id="PF05930">
    <property type="entry name" value="Phage_AlpA"/>
    <property type="match status" value="1"/>
</dbReference>
<dbReference type="Gene3D" id="1.10.238.160">
    <property type="match status" value="1"/>
</dbReference>
<gene>
    <name evidence="1" type="ORF">GNZ13_38710</name>
</gene>
<evidence type="ECO:0000313" key="1">
    <source>
        <dbReference type="EMBL" id="NPT60335.1"/>
    </source>
</evidence>
<protein>
    <submittedName>
        <fullName evidence="1">AlpA family phage regulatory protein</fullName>
    </submittedName>
</protein>
<dbReference type="EMBL" id="WOEZ01000215">
    <property type="protein sequence ID" value="NPT60335.1"/>
    <property type="molecule type" value="Genomic_DNA"/>
</dbReference>
<name>A0A972NZC2_9BURK</name>
<sequence length="71" mass="8040">MSSQSPPDRDGISRMRAVIRRTGLSKNSLSRLIKIGAFPSPVRLSRHCIGFRDSEVDHWIATRPRAKEIPK</sequence>
<dbReference type="InterPro" id="IPR010260">
    <property type="entry name" value="AlpA"/>
</dbReference>
<dbReference type="AlphaFoldDB" id="A0A972NZC2"/>
<dbReference type="Proteomes" id="UP000655523">
    <property type="component" value="Unassembled WGS sequence"/>
</dbReference>
<evidence type="ECO:0000313" key="2">
    <source>
        <dbReference type="Proteomes" id="UP000655523"/>
    </source>
</evidence>
<proteinExistence type="predicted"/>
<comment type="caution">
    <text evidence="1">The sequence shown here is derived from an EMBL/GenBank/DDBJ whole genome shotgun (WGS) entry which is preliminary data.</text>
</comment>
<accession>A0A972NZC2</accession>
<organism evidence="1 2">
    <name type="scientific">Paraburkholderia elongata</name>
    <dbReference type="NCBI Taxonomy" id="2675747"/>
    <lineage>
        <taxon>Bacteria</taxon>
        <taxon>Pseudomonadati</taxon>
        <taxon>Pseudomonadota</taxon>
        <taxon>Betaproteobacteria</taxon>
        <taxon>Burkholderiales</taxon>
        <taxon>Burkholderiaceae</taxon>
        <taxon>Paraburkholderia</taxon>
    </lineage>
</organism>